<sequence length="635" mass="69494">MLLSLGSAYSTVRVGGILGQLIVYFNMVHWRGESSVKGSTESMRMALLTFSLVGLQFTWGIEMTYCTPYLLALGLSKSHTSLVWIAGPISGLIMQPTIGVIADRSTSKYGRRRPFMVVGSLVVVLCLICLGWAKDIASLIFEDPDKKKSMTIFLAVLAIYGVDFAINAVQASCRALIVDTLPINKQQLGSAWCSRMVSSGHLIGYAIGTLDLVTIFGTSFGDSQFKQLITIAAIALLFTISVTSWAVTEKVLVPSKNTDVPINFVRIITTVYRATASLPPRIQAICNIQLWSWIGWFPFHFYSTTFVGEIYFRYDAPNEVKTSPDALGDIGRRGSLALVIFSLVNLIGALLMPHFIKSLDQESFTHRPPAAIAGILEKFNKNKPDLLTAWTCGHILFTCTMVFAPFAHSFRTATFLVGICGLSWSLSSWAPGSYLGMEVNRLSSQSHHSSSHLQSQSIQLEKSHSLEKGDRESNQSQGEVSGLYFGILNIYTTIPQFIGTFISMIVFAILEPGKSQELSQYSNESPTQQQTQKQGPNAISVCLLIGAGSMVGAAFATQKLKRLYQLPDAPTRPSAPRNEKGTNQLSANLISNLLVYTLIQPAKTNSSPSSGAGVIAQYALHIWDSQEESHPNRSR</sequence>
<evidence type="ECO:0000313" key="8">
    <source>
        <dbReference type="Proteomes" id="UP000015441"/>
    </source>
</evidence>
<evidence type="ECO:0000256" key="5">
    <source>
        <dbReference type="ARBA" id="ARBA00023136"/>
    </source>
</evidence>
<organism evidence="7 8">
    <name type="scientific">Blumeria graminis f. sp. hordei (strain DH14)</name>
    <name type="common">Barley powdery mildew</name>
    <name type="synonym">Oidium monilioides f. sp. hordei</name>
    <dbReference type="NCBI Taxonomy" id="546991"/>
    <lineage>
        <taxon>Eukaryota</taxon>
        <taxon>Fungi</taxon>
        <taxon>Dikarya</taxon>
        <taxon>Ascomycota</taxon>
        <taxon>Pezizomycotina</taxon>
        <taxon>Leotiomycetes</taxon>
        <taxon>Erysiphales</taxon>
        <taxon>Erysiphaceae</taxon>
        <taxon>Blumeria</taxon>
        <taxon>Blumeria hordei</taxon>
    </lineage>
</organism>
<dbReference type="GO" id="GO:0008506">
    <property type="term" value="F:sucrose:proton symporter activity"/>
    <property type="evidence" value="ECO:0007669"/>
    <property type="project" value="TreeGrafter"/>
</dbReference>
<dbReference type="Pfam" id="PF13347">
    <property type="entry name" value="MFS_2"/>
    <property type="match status" value="1"/>
</dbReference>
<keyword evidence="5 6" id="KW-0472">Membrane</keyword>
<dbReference type="Gene3D" id="1.20.1250.20">
    <property type="entry name" value="MFS general substrate transporter like domains"/>
    <property type="match status" value="1"/>
</dbReference>
<dbReference type="Proteomes" id="UP000015441">
    <property type="component" value="Unassembled WGS sequence"/>
</dbReference>
<feature type="transmembrane region" description="Helical" evidence="6">
    <location>
        <begin position="114"/>
        <end position="133"/>
    </location>
</feature>
<feature type="transmembrane region" description="Helical" evidence="6">
    <location>
        <begin position="387"/>
        <end position="406"/>
    </location>
</feature>
<evidence type="ECO:0000313" key="7">
    <source>
        <dbReference type="EMBL" id="CCU76115.1"/>
    </source>
</evidence>
<evidence type="ECO:0000256" key="6">
    <source>
        <dbReference type="SAM" id="Phobius"/>
    </source>
</evidence>
<feature type="transmembrane region" description="Helical" evidence="6">
    <location>
        <begin position="153"/>
        <end position="177"/>
    </location>
</feature>
<feature type="transmembrane region" description="Helical" evidence="6">
    <location>
        <begin position="538"/>
        <end position="556"/>
    </location>
</feature>
<feature type="transmembrane region" description="Helical" evidence="6">
    <location>
        <begin position="336"/>
        <end position="356"/>
    </location>
</feature>
<proteinExistence type="predicted"/>
<dbReference type="SUPFAM" id="SSF103473">
    <property type="entry name" value="MFS general substrate transporter"/>
    <property type="match status" value="1"/>
</dbReference>
<evidence type="ECO:0000256" key="3">
    <source>
        <dbReference type="ARBA" id="ARBA00022692"/>
    </source>
</evidence>
<accession>N1J776</accession>
<dbReference type="InParanoid" id="N1J776"/>
<dbReference type="GO" id="GO:0005886">
    <property type="term" value="C:plasma membrane"/>
    <property type="evidence" value="ECO:0007669"/>
    <property type="project" value="TreeGrafter"/>
</dbReference>
<comment type="subcellular location">
    <subcellularLocation>
        <location evidence="1">Membrane</location>
        <topology evidence="1">Multi-pass membrane protein</topology>
    </subcellularLocation>
</comment>
<keyword evidence="4 6" id="KW-1133">Transmembrane helix</keyword>
<keyword evidence="3 6" id="KW-0812">Transmembrane</keyword>
<evidence type="ECO:0000256" key="1">
    <source>
        <dbReference type="ARBA" id="ARBA00004141"/>
    </source>
</evidence>
<feature type="transmembrane region" description="Helical" evidence="6">
    <location>
        <begin position="42"/>
        <end position="61"/>
    </location>
</feature>
<dbReference type="HOGENOM" id="CLU_018303_0_0_1"/>
<feature type="transmembrane region" description="Helical" evidence="6">
    <location>
        <begin position="413"/>
        <end position="430"/>
    </location>
</feature>
<feature type="transmembrane region" description="Helical" evidence="6">
    <location>
        <begin position="227"/>
        <end position="247"/>
    </location>
</feature>
<protein>
    <submittedName>
        <fullName evidence="7">Sucrose transporter</fullName>
    </submittedName>
</protein>
<dbReference type="OrthoDB" id="28755at2759"/>
<feature type="transmembrane region" description="Helical" evidence="6">
    <location>
        <begin position="12"/>
        <end position="30"/>
    </location>
</feature>
<feature type="transmembrane region" description="Helical" evidence="6">
    <location>
        <begin position="483"/>
        <end position="510"/>
    </location>
</feature>
<dbReference type="eggNOG" id="KOG0637">
    <property type="taxonomic scope" value="Eukaryota"/>
</dbReference>
<dbReference type="InterPro" id="IPR036259">
    <property type="entry name" value="MFS_trans_sf"/>
</dbReference>
<name>N1J776_BLUG1</name>
<evidence type="ECO:0000256" key="4">
    <source>
        <dbReference type="ARBA" id="ARBA00022989"/>
    </source>
</evidence>
<reference evidence="7 8" key="1">
    <citation type="journal article" date="2010" name="Science">
        <title>Genome expansion and gene loss in powdery mildew fungi reveal tradeoffs in extreme parasitism.</title>
        <authorList>
            <person name="Spanu P.D."/>
            <person name="Abbott J.C."/>
            <person name="Amselem J."/>
            <person name="Burgis T.A."/>
            <person name="Soanes D.M."/>
            <person name="Stueber K."/>
            <person name="Ver Loren van Themaat E."/>
            <person name="Brown J.K.M."/>
            <person name="Butcher S.A."/>
            <person name="Gurr S.J."/>
            <person name="Lebrun M.-H."/>
            <person name="Ridout C.J."/>
            <person name="Schulze-Lefert P."/>
            <person name="Talbot N.J."/>
            <person name="Ahmadinejad N."/>
            <person name="Ametz C."/>
            <person name="Barton G.R."/>
            <person name="Benjdia M."/>
            <person name="Bidzinski P."/>
            <person name="Bindschedler L.V."/>
            <person name="Both M."/>
            <person name="Brewer M.T."/>
            <person name="Cadle-Davidson L."/>
            <person name="Cadle-Davidson M.M."/>
            <person name="Collemare J."/>
            <person name="Cramer R."/>
            <person name="Frenkel O."/>
            <person name="Godfrey D."/>
            <person name="Harriman J."/>
            <person name="Hoede C."/>
            <person name="King B.C."/>
            <person name="Klages S."/>
            <person name="Kleemann J."/>
            <person name="Knoll D."/>
            <person name="Koti P.S."/>
            <person name="Kreplak J."/>
            <person name="Lopez-Ruiz F.J."/>
            <person name="Lu X."/>
            <person name="Maekawa T."/>
            <person name="Mahanil S."/>
            <person name="Micali C."/>
            <person name="Milgroom M.G."/>
            <person name="Montana G."/>
            <person name="Noir S."/>
            <person name="O'Connell R.J."/>
            <person name="Oberhaensli S."/>
            <person name="Parlange F."/>
            <person name="Pedersen C."/>
            <person name="Quesneville H."/>
            <person name="Reinhardt R."/>
            <person name="Rott M."/>
            <person name="Sacristan S."/>
            <person name="Schmidt S.M."/>
            <person name="Schoen M."/>
            <person name="Skamnioti P."/>
            <person name="Sommer H."/>
            <person name="Stephens A."/>
            <person name="Takahara H."/>
            <person name="Thordal-Christensen H."/>
            <person name="Vigouroux M."/>
            <person name="Wessling R."/>
            <person name="Wicker T."/>
            <person name="Panstruga R."/>
        </authorList>
    </citation>
    <scope>NUCLEOTIDE SEQUENCE [LARGE SCALE GENOMIC DNA]</scope>
    <source>
        <strain evidence="7">DH14</strain>
    </source>
</reference>
<dbReference type="PANTHER" id="PTHR19432">
    <property type="entry name" value="SUGAR TRANSPORTER"/>
    <property type="match status" value="1"/>
</dbReference>
<dbReference type="PANTHER" id="PTHR19432:SF76">
    <property type="entry name" value="TRANSPORTER, PUTATIVE (EUROFUNG)-RELATED"/>
    <property type="match status" value="1"/>
</dbReference>
<gene>
    <name evidence="7" type="ORF">BGHDH14_bgh01454</name>
</gene>
<keyword evidence="2" id="KW-0813">Transport</keyword>
<feature type="transmembrane region" description="Helical" evidence="6">
    <location>
        <begin position="202"/>
        <end position="221"/>
    </location>
</feature>
<keyword evidence="8" id="KW-1185">Reference proteome</keyword>
<dbReference type="EMBL" id="CAUH01002181">
    <property type="protein sequence ID" value="CCU76115.1"/>
    <property type="molecule type" value="Genomic_DNA"/>
</dbReference>
<evidence type="ECO:0000256" key="2">
    <source>
        <dbReference type="ARBA" id="ARBA00022448"/>
    </source>
</evidence>
<feature type="transmembrane region" description="Helical" evidence="6">
    <location>
        <begin position="81"/>
        <end position="102"/>
    </location>
</feature>
<dbReference type="AlphaFoldDB" id="N1J776"/>
<comment type="caution">
    <text evidence="7">The sequence shown here is derived from an EMBL/GenBank/DDBJ whole genome shotgun (WGS) entry which is preliminary data.</text>
</comment>